<feature type="chain" id="PRO_5012210717" description="ABC transporter substrate-binding protein" evidence="2">
    <location>
        <begin position="32"/>
        <end position="145"/>
    </location>
</feature>
<evidence type="ECO:0000313" key="3">
    <source>
        <dbReference type="EMBL" id="OOV06915.1"/>
    </source>
</evidence>
<evidence type="ECO:0000256" key="2">
    <source>
        <dbReference type="SAM" id="SignalP"/>
    </source>
</evidence>
<dbReference type="AlphaFoldDB" id="A0A1T1ASG4"/>
<dbReference type="EMBL" id="MTJN01000002">
    <property type="protein sequence ID" value="OOV06915.1"/>
    <property type="molecule type" value="Genomic_DNA"/>
</dbReference>
<sequence length="145" mass="14485">MPTAFDMSWRPATAMLVLTIASLAMPSVAQAKRLFGGVKPVPRNSVTKAPTPPAAPVAPAATQAPTTTVAPAKRSPGVLGTVGAVAVGAAAGTMAGTALAGGKSSDEVRQAKEAQALAAEKEAHELQRQADAAKHRAEAARAAVN</sequence>
<reference evidence="3 4" key="1">
    <citation type="submission" date="2017-01" db="EMBL/GenBank/DDBJ databases">
        <title>Genome sequencing of Rhodoferax fermentans JCM 7819.</title>
        <authorList>
            <person name="Kim Y.J."/>
            <person name="Farh M.E.-A."/>
            <person name="Yang D.-C."/>
        </authorList>
    </citation>
    <scope>NUCLEOTIDE SEQUENCE [LARGE SCALE GENOMIC DNA]</scope>
    <source>
        <strain evidence="3 4">JCM 7819</strain>
    </source>
</reference>
<dbReference type="Proteomes" id="UP000190750">
    <property type="component" value="Unassembled WGS sequence"/>
</dbReference>
<proteinExistence type="predicted"/>
<dbReference type="RefSeq" id="WP_078364740.1">
    <property type="nucleotide sequence ID" value="NZ_MTJN01000002.1"/>
</dbReference>
<organism evidence="3 4">
    <name type="scientific">Rhodoferax fermentans</name>
    <dbReference type="NCBI Taxonomy" id="28066"/>
    <lineage>
        <taxon>Bacteria</taxon>
        <taxon>Pseudomonadati</taxon>
        <taxon>Pseudomonadota</taxon>
        <taxon>Betaproteobacteria</taxon>
        <taxon>Burkholderiales</taxon>
        <taxon>Comamonadaceae</taxon>
        <taxon>Rhodoferax</taxon>
    </lineage>
</organism>
<evidence type="ECO:0000313" key="4">
    <source>
        <dbReference type="Proteomes" id="UP000190750"/>
    </source>
</evidence>
<feature type="compositionally biased region" description="Low complexity" evidence="1">
    <location>
        <begin position="57"/>
        <end position="75"/>
    </location>
</feature>
<feature type="signal peptide" evidence="2">
    <location>
        <begin position="1"/>
        <end position="31"/>
    </location>
</feature>
<evidence type="ECO:0008006" key="5">
    <source>
        <dbReference type="Google" id="ProtNLM"/>
    </source>
</evidence>
<comment type="caution">
    <text evidence="3">The sequence shown here is derived from an EMBL/GenBank/DDBJ whole genome shotgun (WGS) entry which is preliminary data.</text>
</comment>
<evidence type="ECO:0000256" key="1">
    <source>
        <dbReference type="SAM" id="MobiDB-lite"/>
    </source>
</evidence>
<name>A0A1T1ASG4_RHOFE</name>
<gene>
    <name evidence="3" type="ORF">RF819_09380</name>
</gene>
<accession>A0A1T1ASG4</accession>
<keyword evidence="2" id="KW-0732">Signal</keyword>
<feature type="region of interest" description="Disordered" evidence="1">
    <location>
        <begin position="97"/>
        <end position="145"/>
    </location>
</feature>
<feature type="compositionally biased region" description="Basic and acidic residues" evidence="1">
    <location>
        <begin position="119"/>
        <end position="139"/>
    </location>
</feature>
<feature type="region of interest" description="Disordered" evidence="1">
    <location>
        <begin position="45"/>
        <end position="75"/>
    </location>
</feature>
<keyword evidence="4" id="KW-1185">Reference proteome</keyword>
<protein>
    <recommendedName>
        <fullName evidence="5">ABC transporter substrate-binding protein</fullName>
    </recommendedName>
</protein>
<dbReference type="OrthoDB" id="10014534at2"/>